<evidence type="ECO:0000313" key="5">
    <source>
        <dbReference type="Proteomes" id="UP000091820"/>
    </source>
</evidence>
<keyword evidence="2" id="KW-1133">Transmembrane helix</keyword>
<dbReference type="EnsemblMetazoa" id="GBRI008225-RA">
    <property type="protein sequence ID" value="GBRI008225-PA"/>
    <property type="gene ID" value="GBRI008225"/>
</dbReference>
<evidence type="ECO:0000256" key="2">
    <source>
        <dbReference type="SAM" id="Phobius"/>
    </source>
</evidence>
<dbReference type="STRING" id="37001.A0A1A9W6Q8"/>
<reference evidence="5" key="1">
    <citation type="submission" date="2014-03" db="EMBL/GenBank/DDBJ databases">
        <authorList>
            <person name="Aksoy S."/>
            <person name="Warren W."/>
            <person name="Wilson R.K."/>
        </authorList>
    </citation>
    <scope>NUCLEOTIDE SEQUENCE [LARGE SCALE GENOMIC DNA]</scope>
    <source>
        <strain evidence="5">IAEA</strain>
    </source>
</reference>
<name>A0A1A9W6Q8_9MUSC</name>
<feature type="disulfide bond" evidence="1">
    <location>
        <begin position="226"/>
        <end position="235"/>
    </location>
</feature>
<dbReference type="VEuPathDB" id="VectorBase:GBRI008225"/>
<organism evidence="4 5">
    <name type="scientific">Glossina brevipalpis</name>
    <dbReference type="NCBI Taxonomy" id="37001"/>
    <lineage>
        <taxon>Eukaryota</taxon>
        <taxon>Metazoa</taxon>
        <taxon>Ecdysozoa</taxon>
        <taxon>Arthropoda</taxon>
        <taxon>Hexapoda</taxon>
        <taxon>Insecta</taxon>
        <taxon>Pterygota</taxon>
        <taxon>Neoptera</taxon>
        <taxon>Endopterygota</taxon>
        <taxon>Diptera</taxon>
        <taxon>Brachycera</taxon>
        <taxon>Muscomorpha</taxon>
        <taxon>Hippoboscoidea</taxon>
        <taxon>Glossinidae</taxon>
        <taxon>Glossina</taxon>
    </lineage>
</organism>
<feature type="domain" description="EGF-like" evidence="3">
    <location>
        <begin position="196"/>
        <end position="236"/>
    </location>
</feature>
<keyword evidence="2" id="KW-0812">Transmembrane</keyword>
<keyword evidence="2" id="KW-0472">Membrane</keyword>
<dbReference type="InterPro" id="IPR000742">
    <property type="entry name" value="EGF"/>
</dbReference>
<dbReference type="AlphaFoldDB" id="A0A1A9W6Q8"/>
<feature type="transmembrane region" description="Helical" evidence="2">
    <location>
        <begin position="64"/>
        <end position="89"/>
    </location>
</feature>
<comment type="caution">
    <text evidence="1">Lacks conserved residue(s) required for the propagation of feature annotation.</text>
</comment>
<accession>A0A1A9W6Q8</accession>
<protein>
    <recommendedName>
        <fullName evidence="3">EGF-like domain-containing protein</fullName>
    </recommendedName>
</protein>
<keyword evidence="1" id="KW-0245">EGF-like domain</keyword>
<dbReference type="PROSITE" id="PS00022">
    <property type="entry name" value="EGF_1"/>
    <property type="match status" value="1"/>
</dbReference>
<evidence type="ECO:0000259" key="3">
    <source>
        <dbReference type="PROSITE" id="PS50026"/>
    </source>
</evidence>
<evidence type="ECO:0000313" key="4">
    <source>
        <dbReference type="EnsemblMetazoa" id="GBRI008225-PA"/>
    </source>
</evidence>
<dbReference type="Proteomes" id="UP000091820">
    <property type="component" value="Unassembled WGS sequence"/>
</dbReference>
<dbReference type="PROSITE" id="PS50026">
    <property type="entry name" value="EGF_3"/>
    <property type="match status" value="1"/>
</dbReference>
<keyword evidence="1" id="KW-1015">Disulfide bond</keyword>
<sequence length="253" mass="27402">MSNNFIIVAPSLDTVALPLESTISLSIPRGPNVVRTASTIDWHALMFDINWDGLLVVELIEFNIATAALALAVGGGVIIVTSAACVYTISPVFSILQNRPNHLVHIMLPPNIRVSPNASHIPALSQDFGRLPFAPFLPYSRLVLLPFSHLALWRETPNSFVFALEGLPLASKHCGISLASTQIRRNLIFRCPPGHYGSECKPCNECEGNGKCKRDGAHKGNGRCACDAGYSGTNCNECGKGYNEAFRDSKNIQ</sequence>
<keyword evidence="5" id="KW-1185">Reference proteome</keyword>
<proteinExistence type="predicted"/>
<evidence type="ECO:0000256" key="1">
    <source>
        <dbReference type="PROSITE-ProRule" id="PRU00076"/>
    </source>
</evidence>
<reference evidence="4" key="2">
    <citation type="submission" date="2020-05" db="UniProtKB">
        <authorList>
            <consortium name="EnsemblMetazoa"/>
        </authorList>
    </citation>
    <scope>IDENTIFICATION</scope>
    <source>
        <strain evidence="4">IAEA</strain>
    </source>
</reference>